<feature type="region of interest" description="Disordered" evidence="1">
    <location>
        <begin position="147"/>
        <end position="171"/>
    </location>
</feature>
<feature type="compositionally biased region" description="Polar residues" evidence="1">
    <location>
        <begin position="416"/>
        <end position="430"/>
    </location>
</feature>
<feature type="compositionally biased region" description="Basic and acidic residues" evidence="1">
    <location>
        <begin position="151"/>
        <end position="171"/>
    </location>
</feature>
<dbReference type="AlphaFoldDB" id="A0A653L871"/>
<feature type="compositionally biased region" description="Basic and acidic residues" evidence="1">
    <location>
        <begin position="51"/>
        <end position="73"/>
    </location>
</feature>
<gene>
    <name evidence="2" type="ORF">AERO8C_50087</name>
</gene>
<feature type="region of interest" description="Disordered" evidence="1">
    <location>
        <begin position="51"/>
        <end position="99"/>
    </location>
</feature>
<evidence type="ECO:0000256" key="1">
    <source>
        <dbReference type="SAM" id="MobiDB-lite"/>
    </source>
</evidence>
<feature type="region of interest" description="Disordered" evidence="1">
    <location>
        <begin position="416"/>
        <end position="462"/>
    </location>
</feature>
<feature type="region of interest" description="Disordered" evidence="1">
    <location>
        <begin position="184"/>
        <end position="250"/>
    </location>
</feature>
<feature type="compositionally biased region" description="Basic and acidic residues" evidence="1">
    <location>
        <begin position="344"/>
        <end position="358"/>
    </location>
</feature>
<name>A0A653L871_AERVE</name>
<accession>A0A653L871</accession>
<evidence type="ECO:0000313" key="3">
    <source>
        <dbReference type="Proteomes" id="UP000439123"/>
    </source>
</evidence>
<dbReference type="Proteomes" id="UP000439123">
    <property type="component" value="Unassembled WGS sequence"/>
</dbReference>
<proteinExistence type="predicted"/>
<reference evidence="2 3" key="1">
    <citation type="submission" date="2019-10" db="EMBL/GenBank/DDBJ databases">
        <authorList>
            <person name="Karimi E."/>
        </authorList>
    </citation>
    <scope>NUCLEOTIDE SEQUENCE [LARGE SCALE GENOMIC DNA]</scope>
    <source>
        <strain evidence="2">Aeromonas sp. 8C</strain>
    </source>
</reference>
<feature type="compositionally biased region" description="Basic and acidic residues" evidence="1">
    <location>
        <begin position="220"/>
        <end position="234"/>
    </location>
</feature>
<evidence type="ECO:0000313" key="2">
    <source>
        <dbReference type="EMBL" id="VXA87231.1"/>
    </source>
</evidence>
<sequence length="462" mass="50145">MRCWLSAGDSGRFALRDIALCLFTQQALGDHGRHDGAVDVESCAAHIHQRLDGDHHPHQRDGEVEGGEHDQRGEGATTAYPRNPNGAECNHRQQGEQEQGIKRVDAEHGGNHRHHHGRIDAGTAVLAEVGTERGGKVGDAGGHAKTLLGLDAERDGSRAAAGDKGKGEHTPHFPQIVQRVLADQQQDHHVYRKHRQNGDVADQNKAEQAEDLTQGIVGHHPGDQRHHAIGGERNHHPHHLHHPQLQGVDGHSGASTGLWMLRLQLQQGNPGQHCEDHHPDHRETAATRHIGGKVGGHQREQQSRQGLGTVDGAHALLQRSAVAAVAQQPLGSETTQMGHRHPHHTGDHHQGQHGADQHSADLAEGLGLLQLVDGGEDGGEHQRHHHHLEQADIAAADDIDPLQGLLHAGIIGAPTQLQRQSEQGTKQQTGEHLARERHSRGNPGQGKTEQTEEQRSKQGKHK</sequence>
<feature type="compositionally biased region" description="Basic and acidic residues" evidence="1">
    <location>
        <begin position="89"/>
        <end position="99"/>
    </location>
</feature>
<feature type="region of interest" description="Disordered" evidence="1">
    <location>
        <begin position="333"/>
        <end position="358"/>
    </location>
</feature>
<protein>
    <submittedName>
        <fullName evidence="2">Uncharacterized protein</fullName>
    </submittedName>
</protein>
<organism evidence="2 3">
    <name type="scientific">Aeromonas veronii</name>
    <dbReference type="NCBI Taxonomy" id="654"/>
    <lineage>
        <taxon>Bacteria</taxon>
        <taxon>Pseudomonadati</taxon>
        <taxon>Pseudomonadota</taxon>
        <taxon>Gammaproteobacteria</taxon>
        <taxon>Aeromonadales</taxon>
        <taxon>Aeromonadaceae</taxon>
        <taxon>Aeromonas</taxon>
    </lineage>
</organism>
<dbReference type="EMBL" id="CABWLC010000018">
    <property type="protein sequence ID" value="VXA87231.1"/>
    <property type="molecule type" value="Genomic_DNA"/>
</dbReference>